<proteinExistence type="predicted"/>
<keyword evidence="2" id="KW-1185">Reference proteome</keyword>
<evidence type="ECO:0000313" key="1">
    <source>
        <dbReference type="EMBL" id="KAJ1150609.1"/>
    </source>
</evidence>
<dbReference type="AlphaFoldDB" id="A0AAV7RE73"/>
<comment type="caution">
    <text evidence="1">The sequence shown here is derived from an EMBL/GenBank/DDBJ whole genome shotgun (WGS) entry which is preliminary data.</text>
</comment>
<organism evidence="1 2">
    <name type="scientific">Pleurodeles waltl</name>
    <name type="common">Iberian ribbed newt</name>
    <dbReference type="NCBI Taxonomy" id="8319"/>
    <lineage>
        <taxon>Eukaryota</taxon>
        <taxon>Metazoa</taxon>
        <taxon>Chordata</taxon>
        <taxon>Craniata</taxon>
        <taxon>Vertebrata</taxon>
        <taxon>Euteleostomi</taxon>
        <taxon>Amphibia</taxon>
        <taxon>Batrachia</taxon>
        <taxon>Caudata</taxon>
        <taxon>Salamandroidea</taxon>
        <taxon>Salamandridae</taxon>
        <taxon>Pleurodelinae</taxon>
        <taxon>Pleurodeles</taxon>
    </lineage>
</organism>
<accession>A0AAV7RE73</accession>
<name>A0AAV7RE73_PLEWA</name>
<reference evidence="1" key="1">
    <citation type="journal article" date="2022" name="bioRxiv">
        <title>Sequencing and chromosome-scale assembly of the giantPleurodeles waltlgenome.</title>
        <authorList>
            <person name="Brown T."/>
            <person name="Elewa A."/>
            <person name="Iarovenko S."/>
            <person name="Subramanian E."/>
            <person name="Araus A.J."/>
            <person name="Petzold A."/>
            <person name="Susuki M."/>
            <person name="Suzuki K.-i.T."/>
            <person name="Hayashi T."/>
            <person name="Toyoda A."/>
            <person name="Oliveira C."/>
            <person name="Osipova E."/>
            <person name="Leigh N.D."/>
            <person name="Simon A."/>
            <person name="Yun M.H."/>
        </authorList>
    </citation>
    <scope>NUCLEOTIDE SEQUENCE</scope>
    <source>
        <strain evidence="1">20211129_DDA</strain>
        <tissue evidence="1">Liver</tissue>
    </source>
</reference>
<sequence>MEMQQQRAEHCRDSLYLPSGYPCGPRTCSCLNNPPSTPASTTAGDQELQPPNNLRLLSPLHTAYRHTGLSDSTRNTQPQSDVPANTWGSLLSTLDVMATAIKHQADKQDIQVDLVNITAKYIVGIDSKLQALNDLIQREPKNGIMYKWRVAVRFQGILLRPLSPY</sequence>
<evidence type="ECO:0000313" key="2">
    <source>
        <dbReference type="Proteomes" id="UP001066276"/>
    </source>
</evidence>
<gene>
    <name evidence="1" type="ORF">NDU88_003399</name>
</gene>
<protein>
    <submittedName>
        <fullName evidence="1">Uncharacterized protein</fullName>
    </submittedName>
</protein>
<dbReference type="EMBL" id="JANPWB010000009">
    <property type="protein sequence ID" value="KAJ1150609.1"/>
    <property type="molecule type" value="Genomic_DNA"/>
</dbReference>
<dbReference type="Proteomes" id="UP001066276">
    <property type="component" value="Chromosome 5"/>
</dbReference>